<feature type="transmembrane region" description="Helical" evidence="6">
    <location>
        <begin position="162"/>
        <end position="180"/>
    </location>
</feature>
<keyword evidence="3 6" id="KW-0812">Transmembrane</keyword>
<evidence type="ECO:0000313" key="7">
    <source>
        <dbReference type="EMBL" id="AXX91785.1"/>
    </source>
</evidence>
<evidence type="ECO:0000256" key="2">
    <source>
        <dbReference type="ARBA" id="ARBA00022475"/>
    </source>
</evidence>
<proteinExistence type="predicted"/>
<dbReference type="InterPro" id="IPR050833">
    <property type="entry name" value="Poly_Biosynth_Transport"/>
</dbReference>
<gene>
    <name evidence="7" type="ORF">AMOL_0790</name>
    <name evidence="8" type="ORF">CPU12_11500</name>
</gene>
<protein>
    <submittedName>
        <fullName evidence="7">Flippase</fullName>
    </submittedName>
</protein>
<feature type="transmembrane region" description="Helical" evidence="6">
    <location>
        <begin position="53"/>
        <end position="75"/>
    </location>
</feature>
<feature type="transmembrane region" description="Helical" evidence="6">
    <location>
        <begin position="96"/>
        <end position="121"/>
    </location>
</feature>
<reference evidence="7 10" key="2">
    <citation type="submission" date="2018-08" db="EMBL/GenBank/DDBJ databases">
        <title>Complete genome of the Arcobacter molluscorum type strain LMG 25693.</title>
        <authorList>
            <person name="Miller W.G."/>
            <person name="Yee E."/>
            <person name="Bono J.L."/>
        </authorList>
    </citation>
    <scope>NUCLEOTIDE SEQUENCE [LARGE SCALE GENOMIC DNA]</scope>
    <source>
        <strain evidence="7 10">CECT 7696</strain>
    </source>
</reference>
<feature type="transmembrane region" description="Helical" evidence="6">
    <location>
        <begin position="401"/>
        <end position="423"/>
    </location>
</feature>
<dbReference type="PANTHER" id="PTHR30250:SF11">
    <property type="entry name" value="O-ANTIGEN TRANSPORTER-RELATED"/>
    <property type="match status" value="1"/>
</dbReference>
<name>A0A2G1DFF4_9BACT</name>
<keyword evidence="9" id="KW-1185">Reference proteome</keyword>
<feature type="transmembrane region" description="Helical" evidence="6">
    <location>
        <begin position="274"/>
        <end position="292"/>
    </location>
</feature>
<feature type="transmembrane region" description="Helical" evidence="6">
    <location>
        <begin position="375"/>
        <end position="395"/>
    </location>
</feature>
<feature type="transmembrane region" description="Helical" evidence="6">
    <location>
        <begin position="346"/>
        <end position="363"/>
    </location>
</feature>
<evidence type="ECO:0000313" key="8">
    <source>
        <dbReference type="EMBL" id="PHO17221.1"/>
    </source>
</evidence>
<sequence length="433" mass="50435">MKNKIMINLKKNKEHINNFLSFIITKFLSLGIFAITVPYFINNLGNEKYGIITLVLILFNYLYVFDFGMGYAITYRFTRQLTKNNSYSWKIISKGIPFYLISSIIFGLIFIFLSTNISIWLFDNSNYSILFKLLGISCFLLMLSNLLIGILTSYNKIYLANYSRLVLDIIKGFSFIIGVMNNGDLTYVMIAIVFGMVIKVLLDLWLVYRQIGHFYWLKPIFSIKDIFFNFKFSSPMMVTIFFAMFVNSLDKVYITKIFSPEQLAYYSIAFDLNVKAYFLLAAVNGTMVTLLVRKSAKKENKMKLIKISFIAILFITIFYYVPLAIFSQKILEIWINPDFANKSYKFVRIMVLVSILHMIYDVFYNLFQTAGKFKLLSYASILGFLVLLCALNILIDNYGIGGIIYSFILMYLFMISYFVYIYYSNKNILKGKI</sequence>
<evidence type="ECO:0000313" key="10">
    <source>
        <dbReference type="Proteomes" id="UP000262712"/>
    </source>
</evidence>
<dbReference type="AlphaFoldDB" id="A0A2G1DFF4"/>
<evidence type="ECO:0000256" key="4">
    <source>
        <dbReference type="ARBA" id="ARBA00022989"/>
    </source>
</evidence>
<dbReference type="Proteomes" id="UP000262712">
    <property type="component" value="Chromosome"/>
</dbReference>
<dbReference type="Proteomes" id="UP000221222">
    <property type="component" value="Unassembled WGS sequence"/>
</dbReference>
<evidence type="ECO:0000256" key="3">
    <source>
        <dbReference type="ARBA" id="ARBA00022692"/>
    </source>
</evidence>
<reference evidence="8 9" key="1">
    <citation type="submission" date="2017-09" db="EMBL/GenBank/DDBJ databases">
        <title>Arcobacter canalis sp. nov., a new species isolated from a water canal contaminated with urban sewage.</title>
        <authorList>
            <person name="Perez-Cataluna A."/>
            <person name="Salas-Masso N."/>
            <person name="Figueras M.J."/>
        </authorList>
    </citation>
    <scope>NUCLEOTIDE SEQUENCE [LARGE SCALE GENOMIC DNA]</scope>
    <source>
        <strain evidence="8 9">F98-3</strain>
    </source>
</reference>
<organism evidence="8 9">
    <name type="scientific">Malaciobacter molluscorum LMG 25693</name>
    <dbReference type="NCBI Taxonomy" id="870501"/>
    <lineage>
        <taxon>Bacteria</taxon>
        <taxon>Pseudomonadati</taxon>
        <taxon>Campylobacterota</taxon>
        <taxon>Epsilonproteobacteria</taxon>
        <taxon>Campylobacterales</taxon>
        <taxon>Arcobacteraceae</taxon>
        <taxon>Malaciobacter</taxon>
    </lineage>
</organism>
<accession>A0A2G1DFF4</accession>
<keyword evidence="2" id="KW-1003">Cell membrane</keyword>
<keyword evidence="4 6" id="KW-1133">Transmembrane helix</keyword>
<dbReference type="RefSeq" id="WP_099343270.1">
    <property type="nucleotide sequence ID" value="NZ_CP032098.1"/>
</dbReference>
<dbReference type="Pfam" id="PF01943">
    <property type="entry name" value="Polysacc_synt"/>
    <property type="match status" value="1"/>
</dbReference>
<evidence type="ECO:0000256" key="1">
    <source>
        <dbReference type="ARBA" id="ARBA00004651"/>
    </source>
</evidence>
<dbReference type="EMBL" id="NXFY01000021">
    <property type="protein sequence ID" value="PHO17221.1"/>
    <property type="molecule type" value="Genomic_DNA"/>
</dbReference>
<feature type="transmembrane region" description="Helical" evidence="6">
    <location>
        <begin position="304"/>
        <end position="326"/>
    </location>
</feature>
<dbReference type="EMBL" id="CP032098">
    <property type="protein sequence ID" value="AXX91785.1"/>
    <property type="molecule type" value="Genomic_DNA"/>
</dbReference>
<dbReference type="InterPro" id="IPR002797">
    <property type="entry name" value="Polysacc_synth"/>
</dbReference>
<dbReference type="PANTHER" id="PTHR30250">
    <property type="entry name" value="PST FAMILY PREDICTED COLANIC ACID TRANSPORTER"/>
    <property type="match status" value="1"/>
</dbReference>
<feature type="transmembrane region" description="Helical" evidence="6">
    <location>
        <begin position="228"/>
        <end position="246"/>
    </location>
</feature>
<evidence type="ECO:0000313" key="9">
    <source>
        <dbReference type="Proteomes" id="UP000221222"/>
    </source>
</evidence>
<feature type="transmembrane region" description="Helical" evidence="6">
    <location>
        <begin position="20"/>
        <end position="41"/>
    </location>
</feature>
<evidence type="ECO:0000256" key="6">
    <source>
        <dbReference type="SAM" id="Phobius"/>
    </source>
</evidence>
<dbReference type="GO" id="GO:0005886">
    <property type="term" value="C:plasma membrane"/>
    <property type="evidence" value="ECO:0007669"/>
    <property type="project" value="UniProtKB-SubCell"/>
</dbReference>
<feature type="transmembrane region" description="Helical" evidence="6">
    <location>
        <begin position="127"/>
        <end position="150"/>
    </location>
</feature>
<comment type="subcellular location">
    <subcellularLocation>
        <location evidence="1">Cell membrane</location>
        <topology evidence="1">Multi-pass membrane protein</topology>
    </subcellularLocation>
</comment>
<feature type="transmembrane region" description="Helical" evidence="6">
    <location>
        <begin position="186"/>
        <end position="208"/>
    </location>
</feature>
<evidence type="ECO:0000256" key="5">
    <source>
        <dbReference type="ARBA" id="ARBA00023136"/>
    </source>
</evidence>
<keyword evidence="5 6" id="KW-0472">Membrane</keyword>
<dbReference type="KEGG" id="amol:AMOL_0790"/>